<evidence type="ECO:0000256" key="5">
    <source>
        <dbReference type="ARBA" id="ARBA00023125"/>
    </source>
</evidence>
<dbReference type="Pfam" id="PF25601">
    <property type="entry name" value="AAA_lid_14"/>
    <property type="match status" value="1"/>
</dbReference>
<evidence type="ECO:0000256" key="2">
    <source>
        <dbReference type="ARBA" id="ARBA00022840"/>
    </source>
</evidence>
<dbReference type="SUPFAM" id="SSF46689">
    <property type="entry name" value="Homeodomain-like"/>
    <property type="match status" value="1"/>
</dbReference>
<dbReference type="InterPro" id="IPR025944">
    <property type="entry name" value="Sigma_54_int_dom_CS"/>
</dbReference>
<dbReference type="InterPro" id="IPR003593">
    <property type="entry name" value="AAA+_ATPase"/>
</dbReference>
<name>A0A286GX58_9PROT</name>
<dbReference type="NCBIfam" id="TIGR02974">
    <property type="entry name" value="phageshock_pspF"/>
    <property type="match status" value="1"/>
</dbReference>
<dbReference type="InterPro" id="IPR014317">
    <property type="entry name" value="Transcription_activator_PspF"/>
</dbReference>
<feature type="region of interest" description="Disordered" evidence="8">
    <location>
        <begin position="263"/>
        <end position="286"/>
    </location>
</feature>
<keyword evidence="1" id="KW-0547">Nucleotide-binding</keyword>
<keyword evidence="11" id="KW-1185">Reference proteome</keyword>
<dbReference type="FunFam" id="3.40.50.300:FF:000006">
    <property type="entry name" value="DNA-binding transcriptional regulator NtrC"/>
    <property type="match status" value="1"/>
</dbReference>
<keyword evidence="6" id="KW-0010">Activator</keyword>
<dbReference type="Gene3D" id="3.40.50.300">
    <property type="entry name" value="P-loop containing nucleotide triphosphate hydrolases"/>
    <property type="match status" value="1"/>
</dbReference>
<dbReference type="RefSeq" id="WP_097281058.1">
    <property type="nucleotide sequence ID" value="NZ_OCNJ01000011.1"/>
</dbReference>
<dbReference type="SMART" id="SM00382">
    <property type="entry name" value="AAA"/>
    <property type="match status" value="1"/>
</dbReference>
<dbReference type="InterPro" id="IPR002078">
    <property type="entry name" value="Sigma_54_int"/>
</dbReference>
<dbReference type="PROSITE" id="PS50045">
    <property type="entry name" value="SIGMA54_INTERACT_4"/>
    <property type="match status" value="1"/>
</dbReference>
<dbReference type="PRINTS" id="PR01590">
    <property type="entry name" value="HTHFIS"/>
</dbReference>
<dbReference type="GO" id="GO:0043565">
    <property type="term" value="F:sequence-specific DNA binding"/>
    <property type="evidence" value="ECO:0007669"/>
    <property type="project" value="InterPro"/>
</dbReference>
<reference evidence="10 11" key="1">
    <citation type="submission" date="2017-09" db="EMBL/GenBank/DDBJ databases">
        <authorList>
            <person name="Ehlers B."/>
            <person name="Leendertz F.H."/>
        </authorList>
    </citation>
    <scope>NUCLEOTIDE SEQUENCE [LARGE SCALE GENOMIC DNA]</scope>
    <source>
        <strain evidence="10 11">USBA 140</strain>
    </source>
</reference>
<dbReference type="Pfam" id="PF00158">
    <property type="entry name" value="Sigma54_activat"/>
    <property type="match status" value="1"/>
</dbReference>
<keyword evidence="7" id="KW-0804">Transcription</keyword>
<sequence>MDDDIAKTVIPDPPPLLGEAPTFLAMLATVSALAPVPRPVLVMGERGTGKELVAARLHYLSPRWDRPFVTVNCAALGGTLLDAELFGHEAGAFTGATRRRLGRFEAADGGTLFLDEIGTMPQEVQEKVLRVVEYGEFQRLGSSTTQRVDVRVIGATNADLPAMAAAGTFRADLLDRLAFAVVPLPPLRERREDIPLLAETFARGMTRELGRPFFAGFGEAALAQLLAHPWPGNVRELKNAVERAVALAEDPEAPVEALQIDPFGRLPADAPSPPASASPAPAPPLPDDFDAAVDAHAGALLAEALEAARFNQKDAAARLGLDYHRFRRLLKKHGVG</sequence>
<dbReference type="Gene3D" id="1.10.8.60">
    <property type="match status" value="1"/>
</dbReference>
<keyword evidence="3" id="KW-0902">Two-component regulatory system</keyword>
<evidence type="ECO:0000313" key="10">
    <source>
        <dbReference type="EMBL" id="SOE00081.1"/>
    </source>
</evidence>
<keyword evidence="4" id="KW-0805">Transcription regulation</keyword>
<keyword evidence="5" id="KW-0238">DNA-binding</keyword>
<dbReference type="InterPro" id="IPR002197">
    <property type="entry name" value="HTH_Fis"/>
</dbReference>
<dbReference type="GO" id="GO:0006355">
    <property type="term" value="P:regulation of DNA-templated transcription"/>
    <property type="evidence" value="ECO:0007669"/>
    <property type="project" value="InterPro"/>
</dbReference>
<evidence type="ECO:0000256" key="4">
    <source>
        <dbReference type="ARBA" id="ARBA00023015"/>
    </source>
</evidence>
<evidence type="ECO:0000259" key="9">
    <source>
        <dbReference type="PROSITE" id="PS50045"/>
    </source>
</evidence>
<proteinExistence type="predicted"/>
<feature type="domain" description="Sigma-54 factor interaction" evidence="9">
    <location>
        <begin position="16"/>
        <end position="246"/>
    </location>
</feature>
<evidence type="ECO:0000256" key="1">
    <source>
        <dbReference type="ARBA" id="ARBA00022741"/>
    </source>
</evidence>
<dbReference type="PANTHER" id="PTHR32071">
    <property type="entry name" value="TRANSCRIPTIONAL REGULATORY PROTEIN"/>
    <property type="match status" value="1"/>
</dbReference>
<dbReference type="Proteomes" id="UP000219621">
    <property type="component" value="Unassembled WGS sequence"/>
</dbReference>
<dbReference type="PANTHER" id="PTHR32071:SF38">
    <property type="entry name" value="PSP OPERON TRANSCRIPTIONAL ACTIVATOR"/>
    <property type="match status" value="1"/>
</dbReference>
<dbReference type="AlphaFoldDB" id="A0A286GX58"/>
<organism evidence="10 11">
    <name type="scientific">Caenispirillum bisanense</name>
    <dbReference type="NCBI Taxonomy" id="414052"/>
    <lineage>
        <taxon>Bacteria</taxon>
        <taxon>Pseudomonadati</taxon>
        <taxon>Pseudomonadota</taxon>
        <taxon>Alphaproteobacteria</taxon>
        <taxon>Rhodospirillales</taxon>
        <taxon>Novispirillaceae</taxon>
        <taxon>Caenispirillum</taxon>
    </lineage>
</organism>
<evidence type="ECO:0000256" key="6">
    <source>
        <dbReference type="ARBA" id="ARBA00023159"/>
    </source>
</evidence>
<dbReference type="SUPFAM" id="SSF52540">
    <property type="entry name" value="P-loop containing nucleoside triphosphate hydrolases"/>
    <property type="match status" value="1"/>
</dbReference>
<accession>A0A286GX58</accession>
<dbReference type="InterPro" id="IPR009057">
    <property type="entry name" value="Homeodomain-like_sf"/>
</dbReference>
<dbReference type="GO" id="GO:0005524">
    <property type="term" value="F:ATP binding"/>
    <property type="evidence" value="ECO:0007669"/>
    <property type="project" value="UniProtKB-KW"/>
</dbReference>
<feature type="compositionally biased region" description="Pro residues" evidence="8">
    <location>
        <begin position="270"/>
        <end position="286"/>
    </location>
</feature>
<dbReference type="InterPro" id="IPR027417">
    <property type="entry name" value="P-loop_NTPase"/>
</dbReference>
<dbReference type="OrthoDB" id="9770562at2"/>
<protein>
    <submittedName>
        <fullName evidence="10">Psp operon transcriptional activator</fullName>
    </submittedName>
</protein>
<keyword evidence="2" id="KW-0067">ATP-binding</keyword>
<evidence type="ECO:0000256" key="8">
    <source>
        <dbReference type="SAM" id="MobiDB-lite"/>
    </source>
</evidence>
<dbReference type="InterPro" id="IPR025943">
    <property type="entry name" value="Sigma_54_int_dom_ATP-bd_2"/>
</dbReference>
<evidence type="ECO:0000256" key="3">
    <source>
        <dbReference type="ARBA" id="ARBA00023012"/>
    </source>
</evidence>
<dbReference type="PROSITE" id="PS00688">
    <property type="entry name" value="SIGMA54_INTERACT_3"/>
    <property type="match status" value="1"/>
</dbReference>
<dbReference type="InterPro" id="IPR058031">
    <property type="entry name" value="AAA_lid_NorR"/>
</dbReference>
<dbReference type="EMBL" id="OCNJ01000011">
    <property type="protein sequence ID" value="SOE00081.1"/>
    <property type="molecule type" value="Genomic_DNA"/>
</dbReference>
<dbReference type="CDD" id="cd00009">
    <property type="entry name" value="AAA"/>
    <property type="match status" value="1"/>
</dbReference>
<dbReference type="PROSITE" id="PS00676">
    <property type="entry name" value="SIGMA54_INTERACT_2"/>
    <property type="match status" value="1"/>
</dbReference>
<evidence type="ECO:0000313" key="11">
    <source>
        <dbReference type="Proteomes" id="UP000219621"/>
    </source>
</evidence>
<evidence type="ECO:0000256" key="7">
    <source>
        <dbReference type="ARBA" id="ARBA00023163"/>
    </source>
</evidence>
<gene>
    <name evidence="10" type="ORF">SAMN05421508_11172</name>
</gene>
<dbReference type="GO" id="GO:0000160">
    <property type="term" value="P:phosphorelay signal transduction system"/>
    <property type="evidence" value="ECO:0007669"/>
    <property type="project" value="UniProtKB-KW"/>
</dbReference>